<dbReference type="SUPFAM" id="SSF52141">
    <property type="entry name" value="Uracil-DNA glycosylase-like"/>
    <property type="match status" value="1"/>
</dbReference>
<reference evidence="2 3" key="1">
    <citation type="journal article" date="2019" name="Appl. Microbiol. Biotechnol.">
        <title>Uncovering carbohydrate metabolism through a genotype-phenotype association study of 56 lactic acid bacteria genomes.</title>
        <authorList>
            <person name="Buron-Moles G."/>
            <person name="Chailyan A."/>
            <person name="Dolejs I."/>
            <person name="Forster J."/>
            <person name="Miks M.H."/>
        </authorList>
    </citation>
    <scope>NUCLEOTIDE SEQUENCE [LARGE SCALE GENOMIC DNA]</scope>
    <source>
        <strain evidence="2 3">ATCC 700006</strain>
    </source>
</reference>
<dbReference type="EMBL" id="PUFI01000015">
    <property type="protein sequence ID" value="TDG67637.1"/>
    <property type="molecule type" value="Genomic_DNA"/>
</dbReference>
<name>A0A4R5N765_9LACO</name>
<evidence type="ECO:0000259" key="1">
    <source>
        <dbReference type="SMART" id="SM00986"/>
    </source>
</evidence>
<accession>A0A4R5N765</accession>
<evidence type="ECO:0000313" key="3">
    <source>
        <dbReference type="Proteomes" id="UP000295681"/>
    </source>
</evidence>
<evidence type="ECO:0000313" key="2">
    <source>
        <dbReference type="EMBL" id="TDG67637.1"/>
    </source>
</evidence>
<dbReference type="RefSeq" id="WP_133264682.1">
    <property type="nucleotide sequence ID" value="NZ_JAGYGP010000001.1"/>
</dbReference>
<dbReference type="Pfam" id="PF03167">
    <property type="entry name" value="UDG"/>
    <property type="match status" value="1"/>
</dbReference>
<dbReference type="InterPro" id="IPR047124">
    <property type="entry name" value="HI_0220.2"/>
</dbReference>
<comment type="caution">
    <text evidence="2">The sequence shown here is derived from an EMBL/GenBank/DDBJ whole genome shotgun (WGS) entry which is preliminary data.</text>
</comment>
<dbReference type="STRING" id="907931.GCA_000165675_00044"/>
<gene>
    <name evidence="2" type="ORF">C5L23_001436</name>
</gene>
<dbReference type="PANTHER" id="PTHR42160:SF1">
    <property type="entry name" value="URACIL-DNA GLYCOSYLASE SUPERFAMILY PROTEIN"/>
    <property type="match status" value="1"/>
</dbReference>
<protein>
    <recommendedName>
        <fullName evidence="1">Uracil-DNA glycosylase-like domain-containing protein</fullName>
    </recommendedName>
</protein>
<dbReference type="InterPro" id="IPR005122">
    <property type="entry name" value="Uracil-DNA_glycosylase-like"/>
</dbReference>
<dbReference type="SMART" id="SM00987">
    <property type="entry name" value="UreE_C"/>
    <property type="match status" value="1"/>
</dbReference>
<feature type="domain" description="Uracil-DNA glycosylase-like" evidence="1">
    <location>
        <begin position="24"/>
        <end position="181"/>
    </location>
</feature>
<dbReference type="PANTHER" id="PTHR42160">
    <property type="entry name" value="URACIL-DNA GLYCOSYLASE SUPERFAMILY PROTEIN"/>
    <property type="match status" value="1"/>
</dbReference>
<proteinExistence type="predicted"/>
<dbReference type="InterPro" id="IPR036895">
    <property type="entry name" value="Uracil-DNA_glycosylase-like_sf"/>
</dbReference>
<dbReference type="CDD" id="cd10033">
    <property type="entry name" value="UDG_like"/>
    <property type="match status" value="1"/>
</dbReference>
<sequence>MSIYQEIMEDSQNVAYTNKGWEPIFSVNKAARILIVGQAPGKKVQETGIMWNDASGDRLREWMGIDRDIFYESGEIAVIPMDFYYPGKAKSGDMPPRKGVAEKWHTRLLAQMPNLQLTILIGAYAQKYYLHLTAKDKITDIVANYQAYLPQYFPIVHPSPRNNIWLKRNAWFEEDVVPNLKLNVSRILNQKII</sequence>
<organism evidence="2 3">
    <name type="scientific">Leuconostoc fallax</name>
    <dbReference type="NCBI Taxonomy" id="1251"/>
    <lineage>
        <taxon>Bacteria</taxon>
        <taxon>Bacillati</taxon>
        <taxon>Bacillota</taxon>
        <taxon>Bacilli</taxon>
        <taxon>Lactobacillales</taxon>
        <taxon>Lactobacillaceae</taxon>
        <taxon>Leuconostoc</taxon>
    </lineage>
</organism>
<dbReference type="Gene3D" id="3.40.470.10">
    <property type="entry name" value="Uracil-DNA glycosylase-like domain"/>
    <property type="match status" value="1"/>
</dbReference>
<dbReference type="SMART" id="SM00986">
    <property type="entry name" value="UDG"/>
    <property type="match status" value="1"/>
</dbReference>
<keyword evidence="3" id="KW-1185">Reference proteome</keyword>
<dbReference type="AlphaFoldDB" id="A0A4R5N765"/>
<dbReference type="Proteomes" id="UP000295681">
    <property type="component" value="Unassembled WGS sequence"/>
</dbReference>